<dbReference type="SUPFAM" id="SSF52540">
    <property type="entry name" value="P-loop containing nucleoside triphosphate hydrolases"/>
    <property type="match status" value="1"/>
</dbReference>
<protein>
    <submittedName>
        <fullName evidence="1">Uncharacterized protein</fullName>
    </submittedName>
</protein>
<gene>
    <name evidence="1" type="ORF">S01H4_50837</name>
</gene>
<name>X1CEE7_9ZZZZ</name>
<dbReference type="EMBL" id="BART01028899">
    <property type="protein sequence ID" value="GAG94643.1"/>
    <property type="molecule type" value="Genomic_DNA"/>
</dbReference>
<accession>X1CEE7</accession>
<reference evidence="1" key="1">
    <citation type="journal article" date="2014" name="Front. Microbiol.">
        <title>High frequency of phylogenetically diverse reductive dehalogenase-homologous genes in deep subseafloor sedimentary metagenomes.</title>
        <authorList>
            <person name="Kawai M."/>
            <person name="Futagami T."/>
            <person name="Toyoda A."/>
            <person name="Takaki Y."/>
            <person name="Nishi S."/>
            <person name="Hori S."/>
            <person name="Arai W."/>
            <person name="Tsubouchi T."/>
            <person name="Morono Y."/>
            <person name="Uchiyama I."/>
            <person name="Ito T."/>
            <person name="Fujiyama A."/>
            <person name="Inagaki F."/>
            <person name="Takami H."/>
        </authorList>
    </citation>
    <scope>NUCLEOTIDE SEQUENCE</scope>
    <source>
        <strain evidence="1">Expedition CK06-06</strain>
    </source>
</reference>
<dbReference type="PANTHER" id="PTHR42957:SF1">
    <property type="entry name" value="HELICASE MJ1565-RELATED"/>
    <property type="match status" value="1"/>
</dbReference>
<sequence>LKYLRSLKEYKIFSGNQMVSINDLFTGIHHFKLLKGIPDECKKLFSYLLLRKISNFLKSKESISINPTDHEKFRILVFIDEAQFLLESKAKKIVEKITAEDRKFGLSLILASQSIGNFDEKILKNISTKLLMFPGTQREVGKYKKIFGVSETLFKTLNRKEGYYIFDNQYPIKRVEL</sequence>
<dbReference type="Gene3D" id="3.40.50.300">
    <property type="entry name" value="P-loop containing nucleotide triphosphate hydrolases"/>
    <property type="match status" value="1"/>
</dbReference>
<evidence type="ECO:0000313" key="1">
    <source>
        <dbReference type="EMBL" id="GAG94643.1"/>
    </source>
</evidence>
<dbReference type="InterPro" id="IPR008571">
    <property type="entry name" value="HerA-like"/>
</dbReference>
<feature type="non-terminal residue" evidence="1">
    <location>
        <position position="1"/>
    </location>
</feature>
<comment type="caution">
    <text evidence="1">The sequence shown here is derived from an EMBL/GenBank/DDBJ whole genome shotgun (WGS) entry which is preliminary data.</text>
</comment>
<proteinExistence type="predicted"/>
<organism evidence="1">
    <name type="scientific">marine sediment metagenome</name>
    <dbReference type="NCBI Taxonomy" id="412755"/>
    <lineage>
        <taxon>unclassified sequences</taxon>
        <taxon>metagenomes</taxon>
        <taxon>ecological metagenomes</taxon>
    </lineage>
</organism>
<dbReference type="PANTHER" id="PTHR42957">
    <property type="entry name" value="HELICASE MJ1565-RELATED"/>
    <property type="match status" value="1"/>
</dbReference>
<dbReference type="InterPro" id="IPR027417">
    <property type="entry name" value="P-loop_NTPase"/>
</dbReference>
<dbReference type="AlphaFoldDB" id="X1CEE7"/>